<proteinExistence type="predicted"/>
<keyword evidence="2" id="KW-1185">Reference proteome</keyword>
<evidence type="ECO:0000313" key="2">
    <source>
        <dbReference type="Proteomes" id="UP001234178"/>
    </source>
</evidence>
<organism evidence="1 2">
    <name type="scientific">Daphnia magna</name>
    <dbReference type="NCBI Taxonomy" id="35525"/>
    <lineage>
        <taxon>Eukaryota</taxon>
        <taxon>Metazoa</taxon>
        <taxon>Ecdysozoa</taxon>
        <taxon>Arthropoda</taxon>
        <taxon>Crustacea</taxon>
        <taxon>Branchiopoda</taxon>
        <taxon>Diplostraca</taxon>
        <taxon>Cladocera</taxon>
        <taxon>Anomopoda</taxon>
        <taxon>Daphniidae</taxon>
        <taxon>Daphnia</taxon>
    </lineage>
</organism>
<protein>
    <submittedName>
        <fullName evidence="1">Uncharacterized protein</fullName>
    </submittedName>
</protein>
<sequence>MTSKHQRSAHLNTLIEAQRKQISEACNNFPQENNDVVLATRMCMFLAEKNLPLPLIDQLIPLLRFCFPHDECLRKLKLAKHFSSIIIDKTTDATTSTQIAVMIQYWDSLKQKLIVNILDLVQCQNGTANGLIQAFSGNATAYPRSKKWKH</sequence>
<evidence type="ECO:0000313" key="1">
    <source>
        <dbReference type="EMBL" id="KAK4024453.1"/>
    </source>
</evidence>
<gene>
    <name evidence="1" type="ORF">OUZ56_009876</name>
</gene>
<reference evidence="1 2" key="1">
    <citation type="journal article" date="2023" name="Nucleic Acids Res.">
        <title>The hologenome of Daphnia magna reveals possible DNA methylation and microbiome-mediated evolution of the host genome.</title>
        <authorList>
            <person name="Chaturvedi A."/>
            <person name="Li X."/>
            <person name="Dhandapani V."/>
            <person name="Marshall H."/>
            <person name="Kissane S."/>
            <person name="Cuenca-Cambronero M."/>
            <person name="Asole G."/>
            <person name="Calvet F."/>
            <person name="Ruiz-Romero M."/>
            <person name="Marangio P."/>
            <person name="Guigo R."/>
            <person name="Rago D."/>
            <person name="Mirbahai L."/>
            <person name="Eastwood N."/>
            <person name="Colbourne J.K."/>
            <person name="Zhou J."/>
            <person name="Mallon E."/>
            <person name="Orsini L."/>
        </authorList>
    </citation>
    <scope>NUCLEOTIDE SEQUENCE [LARGE SCALE GENOMIC DNA]</scope>
    <source>
        <strain evidence="1">LRV0_1</strain>
    </source>
</reference>
<comment type="caution">
    <text evidence="1">The sequence shown here is derived from an EMBL/GenBank/DDBJ whole genome shotgun (WGS) entry which is preliminary data.</text>
</comment>
<dbReference type="EMBL" id="JAOYFB010000037">
    <property type="protein sequence ID" value="KAK4024453.1"/>
    <property type="molecule type" value="Genomic_DNA"/>
</dbReference>
<accession>A0ABR0AH59</accession>
<dbReference type="Proteomes" id="UP001234178">
    <property type="component" value="Unassembled WGS sequence"/>
</dbReference>
<name>A0ABR0AH59_9CRUS</name>